<evidence type="ECO:0000256" key="1">
    <source>
        <dbReference type="ARBA" id="ARBA00011738"/>
    </source>
</evidence>
<dbReference type="GO" id="GO:0030246">
    <property type="term" value="F:carbohydrate binding"/>
    <property type="evidence" value="ECO:0007669"/>
    <property type="project" value="UniProtKB-UniRule"/>
</dbReference>
<comment type="subunit">
    <text evidence="1">Homodimer.</text>
</comment>
<evidence type="ECO:0000256" key="3">
    <source>
        <dbReference type="RuleBase" id="RU102079"/>
    </source>
</evidence>
<dbReference type="GO" id="GO:0005615">
    <property type="term" value="C:extracellular space"/>
    <property type="evidence" value="ECO:0007669"/>
    <property type="project" value="TreeGrafter"/>
</dbReference>
<comment type="caution">
    <text evidence="5">The sequence shown here is derived from an EMBL/GenBank/DDBJ whole genome shotgun (WGS) entry which is preliminary data.</text>
</comment>
<dbReference type="InterPro" id="IPR013320">
    <property type="entry name" value="ConA-like_dom_sf"/>
</dbReference>
<protein>
    <recommendedName>
        <fullName evidence="3">Galectin</fullName>
    </recommendedName>
</protein>
<evidence type="ECO:0000313" key="6">
    <source>
        <dbReference type="Proteomes" id="UP001152803"/>
    </source>
</evidence>
<feature type="domain" description="Galectin" evidence="4">
    <location>
        <begin position="2"/>
        <end position="128"/>
    </location>
</feature>
<dbReference type="PROSITE" id="PS51304">
    <property type="entry name" value="GALECTIN"/>
    <property type="match status" value="1"/>
</dbReference>
<dbReference type="FunFam" id="2.60.120.200:FF:000021">
    <property type="entry name" value="Galectin"/>
    <property type="match status" value="1"/>
</dbReference>
<name>A0A9Q1DAS1_CONCO</name>
<dbReference type="Pfam" id="PF00337">
    <property type="entry name" value="Gal-bind_lectin"/>
    <property type="match status" value="1"/>
</dbReference>
<dbReference type="SMART" id="SM00276">
    <property type="entry name" value="GLECT"/>
    <property type="match status" value="1"/>
</dbReference>
<organism evidence="5 6">
    <name type="scientific">Conger conger</name>
    <name type="common">Conger eel</name>
    <name type="synonym">Muraena conger</name>
    <dbReference type="NCBI Taxonomy" id="82655"/>
    <lineage>
        <taxon>Eukaryota</taxon>
        <taxon>Metazoa</taxon>
        <taxon>Chordata</taxon>
        <taxon>Craniata</taxon>
        <taxon>Vertebrata</taxon>
        <taxon>Euteleostomi</taxon>
        <taxon>Actinopterygii</taxon>
        <taxon>Neopterygii</taxon>
        <taxon>Teleostei</taxon>
        <taxon>Anguilliformes</taxon>
        <taxon>Congridae</taxon>
        <taxon>Conger</taxon>
    </lineage>
</organism>
<accession>A0A9Q1DAS1</accession>
<evidence type="ECO:0000256" key="2">
    <source>
        <dbReference type="ARBA" id="ARBA00022734"/>
    </source>
</evidence>
<dbReference type="AlphaFoldDB" id="A0A9Q1DAS1"/>
<dbReference type="SUPFAM" id="SSF49899">
    <property type="entry name" value="Concanavalin A-like lectins/glucanases"/>
    <property type="match status" value="1"/>
</dbReference>
<dbReference type="CDD" id="cd00070">
    <property type="entry name" value="GLECT"/>
    <property type="match status" value="1"/>
</dbReference>
<evidence type="ECO:0000313" key="5">
    <source>
        <dbReference type="EMBL" id="KAJ8265016.1"/>
    </source>
</evidence>
<dbReference type="GO" id="GO:0016936">
    <property type="term" value="F:galactoside binding"/>
    <property type="evidence" value="ECO:0007669"/>
    <property type="project" value="TreeGrafter"/>
</dbReference>
<dbReference type="PANTHER" id="PTHR11346:SF97">
    <property type="entry name" value="GALECTIN-1"/>
    <property type="match status" value="1"/>
</dbReference>
<dbReference type="InterPro" id="IPR044156">
    <property type="entry name" value="Galectin-like"/>
</dbReference>
<dbReference type="Gene3D" id="2.60.120.200">
    <property type="match status" value="1"/>
</dbReference>
<sequence length="128" mass="14841">MTVEFKNMSFKSGMELKVTGSPNSNAVRFVIEVRESDENVALHFTPTFPGTIIMNSRKDGVWGEEVRSSHFPYQHLQEFAVTIGFTDTTFYINLHDGHMLEFPNRLKKLRYDFIKIYDDVKVNGIDMK</sequence>
<reference evidence="5" key="1">
    <citation type="journal article" date="2023" name="Science">
        <title>Genome structures resolve the early diversification of teleost fishes.</title>
        <authorList>
            <person name="Parey E."/>
            <person name="Louis A."/>
            <person name="Montfort J."/>
            <person name="Bouchez O."/>
            <person name="Roques C."/>
            <person name="Iampietro C."/>
            <person name="Lluch J."/>
            <person name="Castinel A."/>
            <person name="Donnadieu C."/>
            <person name="Desvignes T."/>
            <person name="Floi Bucao C."/>
            <person name="Jouanno E."/>
            <person name="Wen M."/>
            <person name="Mejri S."/>
            <person name="Dirks R."/>
            <person name="Jansen H."/>
            <person name="Henkel C."/>
            <person name="Chen W.J."/>
            <person name="Zahm M."/>
            <person name="Cabau C."/>
            <person name="Klopp C."/>
            <person name="Thompson A.W."/>
            <person name="Robinson-Rechavi M."/>
            <person name="Braasch I."/>
            <person name="Lecointre G."/>
            <person name="Bobe J."/>
            <person name="Postlethwait J.H."/>
            <person name="Berthelot C."/>
            <person name="Roest Crollius H."/>
            <person name="Guiguen Y."/>
        </authorList>
    </citation>
    <scope>NUCLEOTIDE SEQUENCE</scope>
    <source>
        <strain evidence="5">Concon-B</strain>
    </source>
</reference>
<dbReference type="GO" id="GO:0043236">
    <property type="term" value="F:laminin binding"/>
    <property type="evidence" value="ECO:0007669"/>
    <property type="project" value="TreeGrafter"/>
</dbReference>
<keyword evidence="2 3" id="KW-0430">Lectin</keyword>
<dbReference type="EMBL" id="JAFJMO010000010">
    <property type="protein sequence ID" value="KAJ8265016.1"/>
    <property type="molecule type" value="Genomic_DNA"/>
</dbReference>
<gene>
    <name evidence="5" type="ORF">COCON_G00141150</name>
</gene>
<evidence type="ECO:0000259" key="4">
    <source>
        <dbReference type="PROSITE" id="PS51304"/>
    </source>
</evidence>
<dbReference type="SMART" id="SM00908">
    <property type="entry name" value="Gal-bind_lectin"/>
    <property type="match status" value="1"/>
</dbReference>
<dbReference type="Proteomes" id="UP001152803">
    <property type="component" value="Unassembled WGS sequence"/>
</dbReference>
<proteinExistence type="predicted"/>
<keyword evidence="6" id="KW-1185">Reference proteome</keyword>
<dbReference type="PANTHER" id="PTHR11346">
    <property type="entry name" value="GALECTIN"/>
    <property type="match status" value="1"/>
</dbReference>
<dbReference type="OrthoDB" id="8942303at2759"/>
<dbReference type="InterPro" id="IPR001079">
    <property type="entry name" value="Galectin_CRD"/>
</dbReference>